<reference evidence="4" key="1">
    <citation type="submission" date="2021-06" db="EMBL/GenBank/DDBJ databases">
        <authorList>
            <person name="Kallberg Y."/>
            <person name="Tangrot J."/>
            <person name="Rosling A."/>
        </authorList>
    </citation>
    <scope>NUCLEOTIDE SEQUENCE</scope>
    <source>
        <strain evidence="4">IN212</strain>
    </source>
</reference>
<accession>A0A9N9JXF7</accession>
<name>A0A9N9JXF7_9GLOM</name>
<protein>
    <submittedName>
        <fullName evidence="4">11211_t:CDS:1</fullName>
    </submittedName>
</protein>
<dbReference type="OrthoDB" id="2447222at2759"/>
<dbReference type="PROSITE" id="PS51253">
    <property type="entry name" value="HTH_CENPB"/>
    <property type="match status" value="1"/>
</dbReference>
<dbReference type="PANTHER" id="PTHR19303">
    <property type="entry name" value="TRANSPOSON"/>
    <property type="match status" value="1"/>
</dbReference>
<dbReference type="Gene3D" id="1.10.10.60">
    <property type="entry name" value="Homeodomain-like"/>
    <property type="match status" value="2"/>
</dbReference>
<comment type="caution">
    <text evidence="4">The sequence shown here is derived from an EMBL/GenBank/DDBJ whole genome shotgun (WGS) entry which is preliminary data.</text>
</comment>
<evidence type="ECO:0000256" key="1">
    <source>
        <dbReference type="ARBA" id="ARBA00023125"/>
    </source>
</evidence>
<evidence type="ECO:0000256" key="2">
    <source>
        <dbReference type="ARBA" id="ARBA00023242"/>
    </source>
</evidence>
<feature type="domain" description="HTH CENPB-type" evidence="3">
    <location>
        <begin position="52"/>
        <end position="129"/>
    </location>
</feature>
<dbReference type="SUPFAM" id="SSF46689">
    <property type="entry name" value="Homeodomain-like"/>
    <property type="match status" value="2"/>
</dbReference>
<dbReference type="AlphaFoldDB" id="A0A9N9JXF7"/>
<dbReference type="SMART" id="SM00674">
    <property type="entry name" value="CENPB"/>
    <property type="match status" value="1"/>
</dbReference>
<dbReference type="GO" id="GO:0003677">
    <property type="term" value="F:DNA binding"/>
    <property type="evidence" value="ECO:0007669"/>
    <property type="project" value="UniProtKB-KW"/>
</dbReference>
<organism evidence="4 5">
    <name type="scientific">Racocetra fulgida</name>
    <dbReference type="NCBI Taxonomy" id="60492"/>
    <lineage>
        <taxon>Eukaryota</taxon>
        <taxon>Fungi</taxon>
        <taxon>Fungi incertae sedis</taxon>
        <taxon>Mucoromycota</taxon>
        <taxon>Glomeromycotina</taxon>
        <taxon>Glomeromycetes</taxon>
        <taxon>Diversisporales</taxon>
        <taxon>Gigasporaceae</taxon>
        <taxon>Racocetra</taxon>
    </lineage>
</organism>
<sequence>MSVTEFSKKQKERSTLTLEKKVEIIRKKDENTKLSHQDLAKQYQVDRSTISNILRDKNKYFQLYDTTPSHIQQQLRSQNIPVSQDMLKTKALSIYEQLKNSGVEFPTTFEASNGWVYRFQRRFDISSKTISGESASADQVAIE</sequence>
<dbReference type="InterPro" id="IPR006600">
    <property type="entry name" value="HTH_CenpB_DNA-bd_dom"/>
</dbReference>
<dbReference type="Pfam" id="PF03221">
    <property type="entry name" value="HTH_Tnp_Tc5"/>
    <property type="match status" value="1"/>
</dbReference>
<gene>
    <name evidence="4" type="ORF">RFULGI_LOCUS17452</name>
</gene>
<dbReference type="InterPro" id="IPR007889">
    <property type="entry name" value="HTH_Psq"/>
</dbReference>
<dbReference type="EMBL" id="CAJVPZ010068571">
    <property type="protein sequence ID" value="CAG8798193.1"/>
    <property type="molecule type" value="Genomic_DNA"/>
</dbReference>
<dbReference type="PANTHER" id="PTHR19303:SF73">
    <property type="entry name" value="PROTEIN PDC2"/>
    <property type="match status" value="1"/>
</dbReference>
<dbReference type="Pfam" id="PF04218">
    <property type="entry name" value="CENP-B_N"/>
    <property type="match status" value="1"/>
</dbReference>
<dbReference type="GO" id="GO:0005634">
    <property type="term" value="C:nucleus"/>
    <property type="evidence" value="ECO:0007669"/>
    <property type="project" value="TreeGrafter"/>
</dbReference>
<dbReference type="InterPro" id="IPR009057">
    <property type="entry name" value="Homeodomain-like_sf"/>
</dbReference>
<evidence type="ECO:0000259" key="3">
    <source>
        <dbReference type="PROSITE" id="PS51253"/>
    </source>
</evidence>
<dbReference type="InterPro" id="IPR050863">
    <property type="entry name" value="CenT-Element_Derived"/>
</dbReference>
<keyword evidence="1" id="KW-0238">DNA-binding</keyword>
<keyword evidence="2" id="KW-0539">Nucleus</keyword>
<keyword evidence="5" id="KW-1185">Reference proteome</keyword>
<evidence type="ECO:0000313" key="4">
    <source>
        <dbReference type="EMBL" id="CAG8798193.1"/>
    </source>
</evidence>
<proteinExistence type="predicted"/>
<feature type="non-terminal residue" evidence="4">
    <location>
        <position position="1"/>
    </location>
</feature>
<dbReference type="Proteomes" id="UP000789396">
    <property type="component" value="Unassembled WGS sequence"/>
</dbReference>
<evidence type="ECO:0000313" key="5">
    <source>
        <dbReference type="Proteomes" id="UP000789396"/>
    </source>
</evidence>